<evidence type="ECO:0000313" key="6">
    <source>
        <dbReference type="EMBL" id="SFS20821.1"/>
    </source>
</evidence>
<evidence type="ECO:0000259" key="5">
    <source>
        <dbReference type="Pfam" id="PF17384"/>
    </source>
</evidence>
<dbReference type="SUPFAM" id="SSF74942">
    <property type="entry name" value="YhbC-like, C-terminal domain"/>
    <property type="match status" value="1"/>
</dbReference>
<dbReference type="InterPro" id="IPR035956">
    <property type="entry name" value="RimP_N_sf"/>
</dbReference>
<evidence type="ECO:0000313" key="7">
    <source>
        <dbReference type="Proteomes" id="UP000199024"/>
    </source>
</evidence>
<keyword evidence="2 3" id="KW-0690">Ribosome biogenesis</keyword>
<dbReference type="PANTHER" id="PTHR33867:SF1">
    <property type="entry name" value="RIBOSOME MATURATION FACTOR RIMP"/>
    <property type="match status" value="1"/>
</dbReference>
<protein>
    <recommendedName>
        <fullName evidence="3">Ribosome maturation factor RimP</fullName>
    </recommendedName>
</protein>
<dbReference type="OrthoDB" id="9805006at2"/>
<dbReference type="InterPro" id="IPR003728">
    <property type="entry name" value="Ribosome_maturation_RimP"/>
</dbReference>
<evidence type="ECO:0000256" key="2">
    <source>
        <dbReference type="ARBA" id="ARBA00022517"/>
    </source>
</evidence>
<dbReference type="Pfam" id="PF17384">
    <property type="entry name" value="DUF150_C"/>
    <property type="match status" value="1"/>
</dbReference>
<name>A0A1I6MYZ5_9BACT</name>
<evidence type="ECO:0000256" key="1">
    <source>
        <dbReference type="ARBA" id="ARBA00022490"/>
    </source>
</evidence>
<sequence length="203" mass="21930">MAIQMDAIRALAVRVAASHHLEVVDVEFSGGGKFRALRVFLEKDAEERAKLKAMAEADAELDLPRGVPVEMLSGTTHEDCAAFAQDFGTLLDVEDVIPGAEYTLEVSSPGLERKLYKAEDYQRFIGSLVKLQTFTPVVLDAGKAGESKGNRQWQGRLSKFAEGVLTLDLAAVKQKGKAKKASSATQVEIALANVEKANLVAEI</sequence>
<dbReference type="GO" id="GO:0006412">
    <property type="term" value="P:translation"/>
    <property type="evidence" value="ECO:0007669"/>
    <property type="project" value="TreeGrafter"/>
</dbReference>
<comment type="similarity">
    <text evidence="3">Belongs to the RimP family.</text>
</comment>
<dbReference type="InterPro" id="IPR028998">
    <property type="entry name" value="RimP_C"/>
</dbReference>
<organism evidence="6 7">
    <name type="scientific">Granulicella pectinivorans</name>
    <dbReference type="NCBI Taxonomy" id="474950"/>
    <lineage>
        <taxon>Bacteria</taxon>
        <taxon>Pseudomonadati</taxon>
        <taxon>Acidobacteriota</taxon>
        <taxon>Terriglobia</taxon>
        <taxon>Terriglobales</taxon>
        <taxon>Acidobacteriaceae</taxon>
        <taxon>Granulicella</taxon>
    </lineage>
</organism>
<dbReference type="RefSeq" id="WP_089842757.1">
    <property type="nucleotide sequence ID" value="NZ_FOZL01000002.1"/>
</dbReference>
<dbReference type="InterPro" id="IPR028989">
    <property type="entry name" value="RimP_N"/>
</dbReference>
<dbReference type="Pfam" id="PF02576">
    <property type="entry name" value="RimP_N"/>
    <property type="match status" value="1"/>
</dbReference>
<feature type="domain" description="Ribosome maturation factor RimP N-terminal" evidence="4">
    <location>
        <begin position="74"/>
        <end position="112"/>
    </location>
</feature>
<dbReference type="GO" id="GO:0005829">
    <property type="term" value="C:cytosol"/>
    <property type="evidence" value="ECO:0007669"/>
    <property type="project" value="TreeGrafter"/>
</dbReference>
<dbReference type="HAMAP" id="MF_01077">
    <property type="entry name" value="RimP"/>
    <property type="match status" value="1"/>
</dbReference>
<gene>
    <name evidence="3" type="primary">rimP</name>
    <name evidence="6" type="ORF">SAMN05421771_3864</name>
</gene>
<reference evidence="6 7" key="1">
    <citation type="submission" date="2016-10" db="EMBL/GenBank/DDBJ databases">
        <authorList>
            <person name="de Groot N.N."/>
        </authorList>
    </citation>
    <scope>NUCLEOTIDE SEQUENCE [LARGE SCALE GENOMIC DNA]</scope>
    <source>
        <strain evidence="6 7">DSM 21001</strain>
    </source>
</reference>
<dbReference type="GO" id="GO:0000028">
    <property type="term" value="P:ribosomal small subunit assembly"/>
    <property type="evidence" value="ECO:0007669"/>
    <property type="project" value="TreeGrafter"/>
</dbReference>
<dbReference type="STRING" id="474950.SAMN05421771_3864"/>
<dbReference type="EMBL" id="FOZL01000002">
    <property type="protein sequence ID" value="SFS20821.1"/>
    <property type="molecule type" value="Genomic_DNA"/>
</dbReference>
<accession>A0A1I6MYZ5</accession>
<dbReference type="PANTHER" id="PTHR33867">
    <property type="entry name" value="RIBOSOME MATURATION FACTOR RIMP"/>
    <property type="match status" value="1"/>
</dbReference>
<dbReference type="SUPFAM" id="SSF75420">
    <property type="entry name" value="YhbC-like, N-terminal domain"/>
    <property type="match status" value="1"/>
</dbReference>
<keyword evidence="7" id="KW-1185">Reference proteome</keyword>
<evidence type="ECO:0000256" key="3">
    <source>
        <dbReference type="HAMAP-Rule" id="MF_01077"/>
    </source>
</evidence>
<comment type="subcellular location">
    <subcellularLocation>
        <location evidence="3">Cytoplasm</location>
    </subcellularLocation>
</comment>
<dbReference type="Gene3D" id="3.30.300.70">
    <property type="entry name" value="RimP-like superfamily, N-terminal"/>
    <property type="match status" value="1"/>
</dbReference>
<keyword evidence="1 3" id="KW-0963">Cytoplasm</keyword>
<dbReference type="CDD" id="cd01734">
    <property type="entry name" value="YlxS_C"/>
    <property type="match status" value="1"/>
</dbReference>
<dbReference type="AlphaFoldDB" id="A0A1I6MYZ5"/>
<feature type="domain" description="Ribosome maturation factor RimP C-terminal" evidence="5">
    <location>
        <begin position="115"/>
        <end position="202"/>
    </location>
</feature>
<dbReference type="Proteomes" id="UP000199024">
    <property type="component" value="Unassembled WGS sequence"/>
</dbReference>
<dbReference type="Gene3D" id="2.30.30.180">
    <property type="entry name" value="Ribosome maturation factor RimP, C-terminal domain"/>
    <property type="match status" value="1"/>
</dbReference>
<proteinExistence type="inferred from homology"/>
<dbReference type="InterPro" id="IPR036847">
    <property type="entry name" value="RimP_C_sf"/>
</dbReference>
<comment type="function">
    <text evidence="3">Required for maturation of 30S ribosomal subunits.</text>
</comment>
<evidence type="ECO:0000259" key="4">
    <source>
        <dbReference type="Pfam" id="PF02576"/>
    </source>
</evidence>